<dbReference type="AlphaFoldDB" id="A0A6C0KRX2"/>
<organism evidence="2">
    <name type="scientific">viral metagenome</name>
    <dbReference type="NCBI Taxonomy" id="1070528"/>
    <lineage>
        <taxon>unclassified sequences</taxon>
        <taxon>metagenomes</taxon>
        <taxon>organismal metagenomes</taxon>
    </lineage>
</organism>
<feature type="region of interest" description="Disordered" evidence="1">
    <location>
        <begin position="171"/>
        <end position="197"/>
    </location>
</feature>
<sequence>MSCFNSFCYLPEPPRAWSRVQNECSLVTTSNLNPTELVKFPYTGELVLASALTEKLNMLNKGNILQYKANSSNLTKNMKYSKIAKGQWTNRNTTWATQSTRGYTNPNNNSLKRVGKVDVLINPDTRLPINVNTYLNSVGNLNIINSPITGLPLDPLITTLDCPKFIPNNNEALPNNSGGGSNNIVIPPPPPTPSNNDNNIPSVPPTPPVMPIAIQDGGNLICSVQENICSGFIKSSLSQQLCNPTSDSDVPGRIQDLCWNDGTPTWYPRQRYTMTNSGNKWPFTTGPEDTTTISAVRPFPANIISATFNSNNNTITLKWVQNETCLPVTLFNILQNQQLVKIVDGFNRQTDIIVEKNKEYNYVIIGVTSGNIISFPSNIVTVKT</sequence>
<protein>
    <submittedName>
        <fullName evidence="2">Uncharacterized protein</fullName>
    </submittedName>
</protein>
<name>A0A6C0KRX2_9ZZZZ</name>
<reference evidence="2" key="1">
    <citation type="journal article" date="2020" name="Nature">
        <title>Giant virus diversity and host interactions through global metagenomics.</title>
        <authorList>
            <person name="Schulz F."/>
            <person name="Roux S."/>
            <person name="Paez-Espino D."/>
            <person name="Jungbluth S."/>
            <person name="Walsh D.A."/>
            <person name="Denef V.J."/>
            <person name="McMahon K.D."/>
            <person name="Konstantinidis K.T."/>
            <person name="Eloe-Fadrosh E.A."/>
            <person name="Kyrpides N.C."/>
            <person name="Woyke T."/>
        </authorList>
    </citation>
    <scope>NUCLEOTIDE SEQUENCE</scope>
    <source>
        <strain evidence="2">GVMAG-S-3300013014-104</strain>
    </source>
</reference>
<evidence type="ECO:0000256" key="1">
    <source>
        <dbReference type="SAM" id="MobiDB-lite"/>
    </source>
</evidence>
<evidence type="ECO:0000313" key="2">
    <source>
        <dbReference type="EMBL" id="QHU19457.1"/>
    </source>
</evidence>
<proteinExistence type="predicted"/>
<accession>A0A6C0KRX2</accession>
<dbReference type="EMBL" id="MN740951">
    <property type="protein sequence ID" value="QHU19457.1"/>
    <property type="molecule type" value="Genomic_DNA"/>
</dbReference>